<dbReference type="SMART" id="SM00091">
    <property type="entry name" value="PAS"/>
    <property type="match status" value="1"/>
</dbReference>
<feature type="domain" description="PAC" evidence="20">
    <location>
        <begin position="1558"/>
        <end position="1610"/>
    </location>
</feature>
<dbReference type="InterPro" id="IPR008207">
    <property type="entry name" value="Sig_transdc_His_kin_Hpt_dom"/>
</dbReference>
<dbReference type="SUPFAM" id="SSF47226">
    <property type="entry name" value="Histidine-containing phosphotransfer domain, HPT domain"/>
    <property type="match status" value="1"/>
</dbReference>
<evidence type="ECO:0000256" key="9">
    <source>
        <dbReference type="ARBA" id="ARBA00022840"/>
    </source>
</evidence>
<dbReference type="Gene3D" id="3.30.565.10">
    <property type="entry name" value="Histidine kinase-like ATPase, C-terminal domain"/>
    <property type="match status" value="1"/>
</dbReference>
<evidence type="ECO:0000259" key="19">
    <source>
        <dbReference type="PROSITE" id="PS50112"/>
    </source>
</evidence>
<dbReference type="InterPro" id="IPR029016">
    <property type="entry name" value="GAF-like_dom_sf"/>
</dbReference>
<dbReference type="Gene3D" id="1.25.40.10">
    <property type="entry name" value="Tetratricopeptide repeat domain"/>
    <property type="match status" value="1"/>
</dbReference>
<dbReference type="SUPFAM" id="SSF55781">
    <property type="entry name" value="GAF domain-like"/>
    <property type="match status" value="1"/>
</dbReference>
<protein>
    <recommendedName>
        <fullName evidence="3">histidine kinase</fullName>
        <ecNumber evidence="3">2.7.13.3</ecNumber>
    </recommendedName>
</protein>
<dbReference type="InterPro" id="IPR003018">
    <property type="entry name" value="GAF"/>
</dbReference>
<dbReference type="Gene3D" id="1.10.287.130">
    <property type="match status" value="1"/>
</dbReference>
<dbReference type="NCBIfam" id="TIGR00229">
    <property type="entry name" value="sensory_box"/>
    <property type="match status" value="1"/>
</dbReference>
<evidence type="ECO:0000259" key="17">
    <source>
        <dbReference type="PROSITE" id="PS50109"/>
    </source>
</evidence>
<evidence type="ECO:0000313" key="22">
    <source>
        <dbReference type="EMBL" id="RCV87243.1"/>
    </source>
</evidence>
<dbReference type="PROSITE" id="PS50011">
    <property type="entry name" value="PROTEIN_KINASE_DOM"/>
    <property type="match status" value="1"/>
</dbReference>
<evidence type="ECO:0000259" key="21">
    <source>
        <dbReference type="PROSITE" id="PS50894"/>
    </source>
</evidence>
<dbReference type="Gene3D" id="1.10.510.10">
    <property type="entry name" value="Transferase(Phosphotransferase) domain 1"/>
    <property type="match status" value="1"/>
</dbReference>
<dbReference type="PANTHER" id="PTHR43642">
    <property type="entry name" value="HYBRID SIGNAL TRANSDUCTION HISTIDINE KINASE G"/>
    <property type="match status" value="1"/>
</dbReference>
<feature type="modified residue" description="4-aspartylphosphate" evidence="14">
    <location>
        <position position="1919"/>
    </location>
</feature>
<dbReference type="InterPro" id="IPR013656">
    <property type="entry name" value="PAS_4"/>
</dbReference>
<dbReference type="InterPro" id="IPR005467">
    <property type="entry name" value="His_kinase_dom"/>
</dbReference>
<keyword evidence="9" id="KW-0067">ATP-binding</keyword>
<dbReference type="InterPro" id="IPR004358">
    <property type="entry name" value="Sig_transdc_His_kin-like_C"/>
</dbReference>
<feature type="domain" description="HPt" evidence="21">
    <location>
        <begin position="2024"/>
        <end position="2123"/>
    </location>
</feature>
<dbReference type="InterPro" id="IPR000014">
    <property type="entry name" value="PAS"/>
</dbReference>
<evidence type="ECO:0000256" key="1">
    <source>
        <dbReference type="ARBA" id="ARBA00000085"/>
    </source>
</evidence>
<dbReference type="EMBL" id="QPIJ01000053">
    <property type="protein sequence ID" value="RCV87243.1"/>
    <property type="molecule type" value="Genomic_DNA"/>
</dbReference>
<dbReference type="InterPro" id="IPR003594">
    <property type="entry name" value="HATPase_dom"/>
</dbReference>
<evidence type="ECO:0000256" key="5">
    <source>
        <dbReference type="ARBA" id="ARBA00022679"/>
    </source>
</evidence>
<dbReference type="InterPro" id="IPR001789">
    <property type="entry name" value="Sig_transdc_resp-reg_receiver"/>
</dbReference>
<dbReference type="PROSITE" id="PS50109">
    <property type="entry name" value="HIS_KIN"/>
    <property type="match status" value="1"/>
</dbReference>
<dbReference type="InterPro" id="IPR011006">
    <property type="entry name" value="CheY-like_superfamily"/>
</dbReference>
<dbReference type="InterPro" id="IPR011009">
    <property type="entry name" value="Kinase-like_dom_sf"/>
</dbReference>
<dbReference type="Pfam" id="PF08448">
    <property type="entry name" value="PAS_4"/>
    <property type="match status" value="1"/>
</dbReference>
<dbReference type="InterPro" id="IPR036097">
    <property type="entry name" value="HisK_dim/P_sf"/>
</dbReference>
<dbReference type="SUPFAM" id="SSF55785">
    <property type="entry name" value="PYP-like sensor domain (PAS domain)"/>
    <property type="match status" value="1"/>
</dbReference>
<evidence type="ECO:0000256" key="8">
    <source>
        <dbReference type="ARBA" id="ARBA00022777"/>
    </source>
</evidence>
<dbReference type="Gene3D" id="3.30.450.40">
    <property type="match status" value="1"/>
</dbReference>
<keyword evidence="12" id="KW-0472">Membrane</keyword>
<keyword evidence="4 14" id="KW-0597">Phosphoprotein</keyword>
<dbReference type="InterPro" id="IPR027417">
    <property type="entry name" value="P-loop_NTPase"/>
</dbReference>
<comment type="catalytic activity">
    <reaction evidence="1">
        <text>ATP + protein L-histidine = ADP + protein N-phospho-L-histidine.</text>
        <dbReference type="EC" id="2.7.13.3"/>
    </reaction>
</comment>
<feature type="coiled-coil region" evidence="15">
    <location>
        <begin position="1595"/>
        <end position="1622"/>
    </location>
</feature>
<dbReference type="InterPro" id="IPR053159">
    <property type="entry name" value="Hybrid_Histidine_Kinase"/>
</dbReference>
<keyword evidence="11" id="KW-0902">Two-component regulatory system</keyword>
<dbReference type="SUPFAM" id="SSF52540">
    <property type="entry name" value="P-loop containing nucleoside triphosphate hydrolases"/>
    <property type="match status" value="1"/>
</dbReference>
<dbReference type="InterPro" id="IPR003661">
    <property type="entry name" value="HisK_dim/P_dom"/>
</dbReference>
<keyword evidence="23" id="KW-1185">Reference proteome</keyword>
<dbReference type="GO" id="GO:0005524">
    <property type="term" value="F:ATP binding"/>
    <property type="evidence" value="ECO:0007669"/>
    <property type="project" value="UniProtKB-KW"/>
</dbReference>
<evidence type="ECO:0000256" key="13">
    <source>
        <dbReference type="PROSITE-ProRule" id="PRU00110"/>
    </source>
</evidence>
<feature type="domain" description="Response regulatory" evidence="18">
    <location>
        <begin position="1870"/>
        <end position="1988"/>
    </location>
</feature>
<evidence type="ECO:0000256" key="4">
    <source>
        <dbReference type="ARBA" id="ARBA00022553"/>
    </source>
</evidence>
<evidence type="ECO:0000256" key="3">
    <source>
        <dbReference type="ARBA" id="ARBA00012438"/>
    </source>
</evidence>
<dbReference type="Pfam" id="PF01627">
    <property type="entry name" value="Hpt"/>
    <property type="match status" value="1"/>
</dbReference>
<dbReference type="SMART" id="SM00387">
    <property type="entry name" value="HATPase_c"/>
    <property type="match status" value="1"/>
</dbReference>
<evidence type="ECO:0000256" key="7">
    <source>
        <dbReference type="ARBA" id="ARBA00022741"/>
    </source>
</evidence>
<proteinExistence type="predicted"/>
<dbReference type="FunFam" id="1.10.287.130:FF:000004">
    <property type="entry name" value="Ethylene receptor 1"/>
    <property type="match status" value="1"/>
</dbReference>
<keyword evidence="15" id="KW-0175">Coiled coil</keyword>
<dbReference type="CDD" id="cd16922">
    <property type="entry name" value="HATPase_EvgS-ArcB-TorS-like"/>
    <property type="match status" value="1"/>
</dbReference>
<dbReference type="CDD" id="cd00082">
    <property type="entry name" value="HisKA"/>
    <property type="match status" value="1"/>
</dbReference>
<dbReference type="Gene3D" id="3.30.450.20">
    <property type="entry name" value="PAS domain"/>
    <property type="match status" value="1"/>
</dbReference>
<dbReference type="GO" id="GO:0016020">
    <property type="term" value="C:membrane"/>
    <property type="evidence" value="ECO:0007669"/>
    <property type="project" value="UniProtKB-SubCell"/>
</dbReference>
<dbReference type="InterPro" id="IPR000719">
    <property type="entry name" value="Prot_kinase_dom"/>
</dbReference>
<dbReference type="Pfam" id="PF00072">
    <property type="entry name" value="Response_reg"/>
    <property type="match status" value="1"/>
</dbReference>
<name>A0A368TVT9_9GAMM</name>
<feature type="domain" description="Protein kinase" evidence="16">
    <location>
        <begin position="7"/>
        <end position="267"/>
    </location>
</feature>
<dbReference type="PANTHER" id="PTHR43642:SF1">
    <property type="entry name" value="HYBRID SIGNAL TRANSDUCTION HISTIDINE KINASE G"/>
    <property type="match status" value="1"/>
</dbReference>
<dbReference type="EC" id="2.7.13.3" evidence="3"/>
<dbReference type="Pfam" id="PF00512">
    <property type="entry name" value="HisKA"/>
    <property type="match status" value="1"/>
</dbReference>
<evidence type="ECO:0000256" key="12">
    <source>
        <dbReference type="ARBA" id="ARBA00023136"/>
    </source>
</evidence>
<evidence type="ECO:0000256" key="14">
    <source>
        <dbReference type="PROSITE-ProRule" id="PRU00169"/>
    </source>
</evidence>
<dbReference type="Proteomes" id="UP000253204">
    <property type="component" value="Unassembled WGS sequence"/>
</dbReference>
<keyword evidence="10" id="KW-1133">Transmembrane helix</keyword>
<dbReference type="FunFam" id="3.30.565.10:FF:000010">
    <property type="entry name" value="Sensor histidine kinase RcsC"/>
    <property type="match status" value="1"/>
</dbReference>
<dbReference type="CDD" id="cd17546">
    <property type="entry name" value="REC_hyHK_CKI1_RcsC-like"/>
    <property type="match status" value="1"/>
</dbReference>
<dbReference type="OrthoDB" id="9801841at2"/>
<dbReference type="InterPro" id="IPR035965">
    <property type="entry name" value="PAS-like_dom_sf"/>
</dbReference>
<evidence type="ECO:0000256" key="2">
    <source>
        <dbReference type="ARBA" id="ARBA00004370"/>
    </source>
</evidence>
<dbReference type="InterPro" id="IPR036890">
    <property type="entry name" value="HATPase_C_sf"/>
</dbReference>
<dbReference type="Pfam" id="PF01590">
    <property type="entry name" value="GAF"/>
    <property type="match status" value="1"/>
</dbReference>
<keyword evidence="5" id="KW-0808">Transferase</keyword>
<dbReference type="Gene3D" id="3.40.50.300">
    <property type="entry name" value="P-loop containing nucleotide triphosphate hydrolases"/>
    <property type="match status" value="1"/>
</dbReference>
<evidence type="ECO:0000313" key="23">
    <source>
        <dbReference type="Proteomes" id="UP000253204"/>
    </source>
</evidence>
<dbReference type="Pfam" id="PF13191">
    <property type="entry name" value="AAA_16"/>
    <property type="match status" value="1"/>
</dbReference>
<comment type="subcellular location">
    <subcellularLocation>
        <location evidence="2">Membrane</location>
    </subcellularLocation>
</comment>
<sequence length="2132" mass="241749">MKAPRGYQSVRRLHHRRGCLVSRAIRLHDKRNVIIKQLDQAECSREKLSRLQHEYELLDNLRISGVVRPLELLPTPDGLACIFEDKGAVPLRQLMAERNLDWFQWLPVTIRIAELLGQLHEAQVIHKQINPDHILLHPITLEPLLTGFSLSTQLAREQPNWHTPVLNVAELAYIAPEQTGRINRTIDYRTDYYGLGATLYELMTGHPPFSGNGGMELVHDQIARQPRPPHKINPQLPEMMSGILLKLLAKDAAQRYQSTVGLVHDLRRCQHEYQICGKIEPFDLGLHDCSARFQIPQRLYGREPILQHLREQVDHCSLAGQTLVMISGYAGVGKSSLVHELRQYVNECDGRFISGKFDQFRRNRPYFGIFQALQDFVHQLLTEPESQVDYWRETLKSSIRGQGQTLLKMIPELELIIGAQPELPPVTPAEEQSRFSRMLLRILHVLCSAERPLVFFLDDLHWADLASLQLLEMLAQERTPLHLLLIGSYRDQELQPPHTLKIWLERLRQIQPVTDIHLEPLNQHQINHLLADTLRCDLQKCHNLARLCAQKTQGNPFFLSQFLYSLHEDGLIGFRSQRWQWDEAAIDAKAMTDNVISLMVSKIQGLPRTTQNVLPLAASIGSSFNLRTLAVVSRLEPATVFSSLWPAMIEGLIIPLDVQYRPFEQLDPNRARYRFAHDRIQQAAYSLIPQDQREALHLQIGRQLQRSLSAQEVDNRIFEITNHLNQAVELMQATHERTDLAELNLRAAIRARESAAFDAALDYLKAGLTLLPKECWEQHYTLTLDLHSMAAEIASIRGESPLMEQLIKVVEEHGRNLHDTLRVQELRIRSQVASNQFGEALHTALDLLHQLGVEIPQRATPLQIAYSHHRIRWLLGRMPPERILQLPAMKSPELRAAMPLLASMFGAIKFSSSDLRPLVMAKQVELTLTEGTTPASGLAFAGYGGVLCGQFNDIERGYQLGQLALEIDRRSPALASPHRTHILYNSYIRHYREPLSVCTEALFEAHQQALEYGDLEWSAYALAGHIQYRFPLAANYDELQPQLERYAEHLRQSGQQQSLQYSLFVLQTLENLRGRNREPKRLDGRFYQERRDLPELERENHRTAICLHHYYKALLSYLLGDFESALSHSETGKQLLGSISGTHTAPSLLFLNALSILARLPAISILQQPARLKTVRTTLSQLRRLSRHTPYNLRHLHDLLKAELLRSKRKFTRAMELYEQAIEQARQQGFRLYQAMASELAGRFYLEWNKPGVARTYLEDAHALYVQLGARAKLDQMQEHYPLDLDARGTTPAETVHGLAAKGTALNNQALDIGSVISASQAISDEIVLERLLDRLMKLAIQNAGAQRAVLVMNRQQRLYVEAETCIDRASGHNLPLPLEQSQELLPLSIIHYVARTKNDVVLGNAVEHQMFQQDGYIRARHPRSLLATPILYHGELTGILYLEHRESRGIFSRERLKTLQILTSQAAISIENAKLYESLEQSEREYRSLFENASEGLFRIDRRGRFISANPALIDLLGYPSAEQFHHAVTDVIRHCFVDREECRRFLATLTVGERVQDFETRWHRLNGSEVYVSISAHRITDEQDQLQFYEGSLTDISARKAKEQAELARQKAEVANEAKTQFLTTMSHEIRTPMNGILGMAQLLKRSSLSIAQMEQVESIYRSGKSLLAILNDVLDFTKIEAGQLEFEQQDFELRALLEQLHRLLLPMAQEKQIDLLLRLADNVPARVRGDARALNQVLLNLVTNALKFTDEGYVLLKAQSHASDDGWTLHFDIEDSGIGIPPEAHERVFQHFSQADSSITRRFGGTGLGLSICKKLVEQQQGQIGFNSEEHRGSHFWIELDYARPATEAATGHGNTARPVRLERMLRILLVEDTEINQEVTAGLLRGAGHRVDIADDGFTALSLHNDNDYDLILMDIHLPDMDGLETTARLRAHRDPDKASVPVVALTAAITSRDLRRYEATGIAAVLGKPLQFEELEQTLGRLFADTTTDSSQQVANGTATGPAAENAPLLNSSLLAQHAQMLGPERMGELIAKMEQQCRQLLDQLESADESQQATLLHKLGGACANFGLQTMAACCRELESKTPVGTKSLEELGMLWARSLHTLTGKQTRTECHIEVAAPQPVHTRR</sequence>
<dbReference type="SMART" id="SM00388">
    <property type="entry name" value="HisKA"/>
    <property type="match status" value="1"/>
</dbReference>
<dbReference type="PROSITE" id="PS50113">
    <property type="entry name" value="PAC"/>
    <property type="match status" value="1"/>
</dbReference>
<evidence type="ECO:0000259" key="20">
    <source>
        <dbReference type="PROSITE" id="PS50113"/>
    </source>
</evidence>
<dbReference type="Pfam" id="PF02518">
    <property type="entry name" value="HATPase_c"/>
    <property type="match status" value="1"/>
</dbReference>
<dbReference type="SMART" id="SM00448">
    <property type="entry name" value="REC"/>
    <property type="match status" value="1"/>
</dbReference>
<organism evidence="22 23">
    <name type="scientific">Vreelandella rituensis</name>
    <dbReference type="NCBI Taxonomy" id="2282306"/>
    <lineage>
        <taxon>Bacteria</taxon>
        <taxon>Pseudomonadati</taxon>
        <taxon>Pseudomonadota</taxon>
        <taxon>Gammaproteobacteria</taxon>
        <taxon>Oceanospirillales</taxon>
        <taxon>Halomonadaceae</taxon>
        <taxon>Vreelandella</taxon>
    </lineage>
</organism>
<dbReference type="SMART" id="SM00220">
    <property type="entry name" value="S_TKc"/>
    <property type="match status" value="1"/>
</dbReference>
<dbReference type="SUPFAM" id="SSF55874">
    <property type="entry name" value="ATPase domain of HSP90 chaperone/DNA topoisomerase II/histidine kinase"/>
    <property type="match status" value="1"/>
</dbReference>
<dbReference type="InterPro" id="IPR036641">
    <property type="entry name" value="HPT_dom_sf"/>
</dbReference>
<feature type="modified residue" description="Phosphohistidine" evidence="13">
    <location>
        <position position="2063"/>
    </location>
</feature>
<dbReference type="InterPro" id="IPR011990">
    <property type="entry name" value="TPR-like_helical_dom_sf"/>
</dbReference>
<dbReference type="InterPro" id="IPR001610">
    <property type="entry name" value="PAC"/>
</dbReference>
<reference evidence="22 23" key="1">
    <citation type="submission" date="2018-07" db="EMBL/GenBank/DDBJ databases">
        <title>Halomonas rutogse sp. nov., isolated from Lake TangqianCo on Tibetan Plateau.</title>
        <authorList>
            <person name="Lu H."/>
            <person name="Xing P."/>
            <person name="Wu Q."/>
        </authorList>
    </citation>
    <scope>NUCLEOTIDE SEQUENCE [LARGE SCALE GENOMIC DNA]</scope>
    <source>
        <strain evidence="22 23">TQ8S</strain>
    </source>
</reference>
<keyword evidence="6" id="KW-0812">Transmembrane</keyword>
<dbReference type="PROSITE" id="PS50894">
    <property type="entry name" value="HPT"/>
    <property type="match status" value="1"/>
</dbReference>
<dbReference type="SUPFAM" id="SSF48452">
    <property type="entry name" value="TPR-like"/>
    <property type="match status" value="1"/>
</dbReference>
<dbReference type="PRINTS" id="PR00344">
    <property type="entry name" value="BCTRLSENSOR"/>
</dbReference>
<evidence type="ECO:0000256" key="6">
    <source>
        <dbReference type="ARBA" id="ARBA00022692"/>
    </source>
</evidence>
<keyword evidence="8" id="KW-0418">Kinase</keyword>
<dbReference type="PROSITE" id="PS50112">
    <property type="entry name" value="PAS"/>
    <property type="match status" value="1"/>
</dbReference>
<dbReference type="SUPFAM" id="SSF52172">
    <property type="entry name" value="CheY-like"/>
    <property type="match status" value="1"/>
</dbReference>
<evidence type="ECO:0000259" key="18">
    <source>
        <dbReference type="PROSITE" id="PS50110"/>
    </source>
</evidence>
<dbReference type="PROSITE" id="PS50110">
    <property type="entry name" value="RESPONSE_REGULATORY"/>
    <property type="match status" value="1"/>
</dbReference>
<keyword evidence="7" id="KW-0547">Nucleotide-binding</keyword>
<dbReference type="CDD" id="cd00130">
    <property type="entry name" value="PAS"/>
    <property type="match status" value="1"/>
</dbReference>
<evidence type="ECO:0000259" key="16">
    <source>
        <dbReference type="PROSITE" id="PS50011"/>
    </source>
</evidence>
<dbReference type="GO" id="GO:0000155">
    <property type="term" value="F:phosphorelay sensor kinase activity"/>
    <property type="evidence" value="ECO:0007669"/>
    <property type="project" value="InterPro"/>
</dbReference>
<evidence type="ECO:0000256" key="11">
    <source>
        <dbReference type="ARBA" id="ARBA00023012"/>
    </source>
</evidence>
<gene>
    <name evidence="22" type="ORF">DU506_17020</name>
</gene>
<dbReference type="InterPro" id="IPR000700">
    <property type="entry name" value="PAS-assoc_C"/>
</dbReference>
<dbReference type="SUPFAM" id="SSF56112">
    <property type="entry name" value="Protein kinase-like (PK-like)"/>
    <property type="match status" value="1"/>
</dbReference>
<comment type="caution">
    <text evidence="22">The sequence shown here is derived from an EMBL/GenBank/DDBJ whole genome shotgun (WGS) entry which is preliminary data.</text>
</comment>
<evidence type="ECO:0000256" key="10">
    <source>
        <dbReference type="ARBA" id="ARBA00022989"/>
    </source>
</evidence>
<dbReference type="SUPFAM" id="SSF47384">
    <property type="entry name" value="Homodimeric domain of signal transducing histidine kinase"/>
    <property type="match status" value="1"/>
</dbReference>
<dbReference type="RefSeq" id="WP_114488084.1">
    <property type="nucleotide sequence ID" value="NZ_CBCSHM010000054.1"/>
</dbReference>
<feature type="domain" description="PAS" evidence="19">
    <location>
        <begin position="1483"/>
        <end position="1524"/>
    </location>
</feature>
<dbReference type="SMART" id="SM00086">
    <property type="entry name" value="PAC"/>
    <property type="match status" value="1"/>
</dbReference>
<evidence type="ECO:0000256" key="15">
    <source>
        <dbReference type="SAM" id="Coils"/>
    </source>
</evidence>
<dbReference type="Gene3D" id="3.40.50.2300">
    <property type="match status" value="1"/>
</dbReference>
<dbReference type="Pfam" id="PF00069">
    <property type="entry name" value="Pkinase"/>
    <property type="match status" value="1"/>
</dbReference>
<dbReference type="InterPro" id="IPR041664">
    <property type="entry name" value="AAA_16"/>
</dbReference>
<dbReference type="SMART" id="SM00065">
    <property type="entry name" value="GAF"/>
    <property type="match status" value="1"/>
</dbReference>
<dbReference type="Gene3D" id="1.20.120.160">
    <property type="entry name" value="HPT domain"/>
    <property type="match status" value="1"/>
</dbReference>
<feature type="domain" description="Histidine kinase" evidence="17">
    <location>
        <begin position="1627"/>
        <end position="1847"/>
    </location>
</feature>
<accession>A0A368TVT9</accession>